<name>A0ACB8AZB6_9AGAM</name>
<accession>A0ACB8AZB6</accession>
<gene>
    <name evidence="1" type="ORF">BV22DRAFT_1024776</name>
</gene>
<organism evidence="1 2">
    <name type="scientific">Leucogyrophana mollusca</name>
    <dbReference type="NCBI Taxonomy" id="85980"/>
    <lineage>
        <taxon>Eukaryota</taxon>
        <taxon>Fungi</taxon>
        <taxon>Dikarya</taxon>
        <taxon>Basidiomycota</taxon>
        <taxon>Agaricomycotina</taxon>
        <taxon>Agaricomycetes</taxon>
        <taxon>Agaricomycetidae</taxon>
        <taxon>Boletales</taxon>
        <taxon>Boletales incertae sedis</taxon>
        <taxon>Leucogyrophana</taxon>
    </lineage>
</organism>
<reference evidence="1" key="1">
    <citation type="journal article" date="2021" name="New Phytol.">
        <title>Evolutionary innovations through gain and loss of genes in the ectomycorrhizal Boletales.</title>
        <authorList>
            <person name="Wu G."/>
            <person name="Miyauchi S."/>
            <person name="Morin E."/>
            <person name="Kuo A."/>
            <person name="Drula E."/>
            <person name="Varga T."/>
            <person name="Kohler A."/>
            <person name="Feng B."/>
            <person name="Cao Y."/>
            <person name="Lipzen A."/>
            <person name="Daum C."/>
            <person name="Hundley H."/>
            <person name="Pangilinan J."/>
            <person name="Johnson J."/>
            <person name="Barry K."/>
            <person name="LaButti K."/>
            <person name="Ng V."/>
            <person name="Ahrendt S."/>
            <person name="Min B."/>
            <person name="Choi I.G."/>
            <person name="Park H."/>
            <person name="Plett J.M."/>
            <person name="Magnuson J."/>
            <person name="Spatafora J.W."/>
            <person name="Nagy L.G."/>
            <person name="Henrissat B."/>
            <person name="Grigoriev I.V."/>
            <person name="Yang Z.L."/>
            <person name="Xu J."/>
            <person name="Martin F.M."/>
        </authorList>
    </citation>
    <scope>NUCLEOTIDE SEQUENCE</scope>
    <source>
        <strain evidence="1">KUC20120723A-06</strain>
    </source>
</reference>
<protein>
    <submittedName>
        <fullName evidence="1">Uncharacterized protein</fullName>
    </submittedName>
</protein>
<dbReference type="EMBL" id="MU266806">
    <property type="protein sequence ID" value="KAH7918319.1"/>
    <property type="molecule type" value="Genomic_DNA"/>
</dbReference>
<dbReference type="Proteomes" id="UP000790709">
    <property type="component" value="Unassembled WGS sequence"/>
</dbReference>
<comment type="caution">
    <text evidence="1">The sequence shown here is derived from an EMBL/GenBank/DDBJ whole genome shotgun (WGS) entry which is preliminary data.</text>
</comment>
<evidence type="ECO:0000313" key="1">
    <source>
        <dbReference type="EMBL" id="KAH7918319.1"/>
    </source>
</evidence>
<evidence type="ECO:0000313" key="2">
    <source>
        <dbReference type="Proteomes" id="UP000790709"/>
    </source>
</evidence>
<sequence length="284" mass="31623">MQSSKKTKGNLPLDTVDGQRQGLKWDCVNYSCAYDALFTMLLNIWCESPMTWNKTFRGFGPFMDCLIEGFQRAYRGTGSLENTRDRVRVQLNSSNATLFPQGRLGASVGDLALAMLDATNAPSPWLLCNICNTRLPIQSTVRHVFDVGSNTPVSTTEWLMKCHQNRTPAVCTGCLSPVSNQWHCDAPPKIIAMNISDQPVRISPVVKIMGKARSSSLYFRGIVYYGDFHFTSQFVSRENKMFFHNGIKDGSTHLSDKSCLNKYSTAELSICNGCKASLVVYAKV</sequence>
<proteinExistence type="predicted"/>
<keyword evidence="2" id="KW-1185">Reference proteome</keyword>